<keyword evidence="2 5" id="KW-0812">Transmembrane</keyword>
<proteinExistence type="predicted"/>
<evidence type="ECO:0000256" key="1">
    <source>
        <dbReference type="ARBA" id="ARBA00004141"/>
    </source>
</evidence>
<name>A0A0A7GC42_GEOAI</name>
<dbReference type="Pfam" id="PF04893">
    <property type="entry name" value="Yip1"/>
    <property type="match status" value="1"/>
</dbReference>
<evidence type="ECO:0000256" key="2">
    <source>
        <dbReference type="ARBA" id="ARBA00022692"/>
    </source>
</evidence>
<evidence type="ECO:0000313" key="8">
    <source>
        <dbReference type="Proteomes" id="UP000030624"/>
    </source>
</evidence>
<dbReference type="GeneID" id="24797145"/>
<dbReference type="RefSeq" id="WP_048090958.1">
    <property type="nucleotide sequence ID" value="NZ_CP009552.1"/>
</dbReference>
<evidence type="ECO:0000259" key="6">
    <source>
        <dbReference type="Pfam" id="PF04893"/>
    </source>
</evidence>
<evidence type="ECO:0000256" key="5">
    <source>
        <dbReference type="SAM" id="Phobius"/>
    </source>
</evidence>
<dbReference type="AlphaFoldDB" id="A0A0A7GC42"/>
<dbReference type="GO" id="GO:0016020">
    <property type="term" value="C:membrane"/>
    <property type="evidence" value="ECO:0007669"/>
    <property type="project" value="UniProtKB-SubCell"/>
</dbReference>
<dbReference type="STRING" id="565033.GACE_0541"/>
<feature type="transmembrane region" description="Helical" evidence="5">
    <location>
        <begin position="20"/>
        <end position="41"/>
    </location>
</feature>
<feature type="transmembrane region" description="Helical" evidence="5">
    <location>
        <begin position="104"/>
        <end position="127"/>
    </location>
</feature>
<accession>A0A0A7GC42</accession>
<feature type="transmembrane region" description="Helical" evidence="5">
    <location>
        <begin position="147"/>
        <end position="169"/>
    </location>
</feature>
<feature type="transmembrane region" description="Helical" evidence="5">
    <location>
        <begin position="61"/>
        <end position="92"/>
    </location>
</feature>
<dbReference type="EMBL" id="CP009552">
    <property type="protein sequence ID" value="AIY89594.1"/>
    <property type="molecule type" value="Genomic_DNA"/>
</dbReference>
<dbReference type="Proteomes" id="UP000030624">
    <property type="component" value="Chromosome"/>
</dbReference>
<feature type="transmembrane region" description="Helical" evidence="5">
    <location>
        <begin position="181"/>
        <end position="201"/>
    </location>
</feature>
<keyword evidence="4 5" id="KW-0472">Membrane</keyword>
<comment type="subcellular location">
    <subcellularLocation>
        <location evidence="1">Membrane</location>
        <topology evidence="1">Multi-pass membrane protein</topology>
    </subcellularLocation>
</comment>
<evidence type="ECO:0000256" key="4">
    <source>
        <dbReference type="ARBA" id="ARBA00023136"/>
    </source>
</evidence>
<keyword evidence="3 5" id="KW-1133">Transmembrane helix</keyword>
<gene>
    <name evidence="7" type="ORF">GACE_0541</name>
</gene>
<reference evidence="7 8" key="1">
    <citation type="journal article" date="2015" name="Appl. Environ. Microbiol.">
        <title>The Geoglobus acetivorans genome: Fe(III) reduction, acetate utilization, autotrophic growth, and degradation of aromatic compounds in a hyperthermophilic archaeon.</title>
        <authorList>
            <person name="Mardanov A.V."/>
            <person name="Slododkina G.B."/>
            <person name="Slobodkin A.I."/>
            <person name="Beletsky A.V."/>
            <person name="Gavrilov S.N."/>
            <person name="Kublanov I.V."/>
            <person name="Bonch-Osmolovskaya E.A."/>
            <person name="Skryabin K.G."/>
            <person name="Ravin N.V."/>
        </authorList>
    </citation>
    <scope>NUCLEOTIDE SEQUENCE [LARGE SCALE GENOMIC DNA]</scope>
    <source>
        <strain evidence="7 8">SBH6</strain>
    </source>
</reference>
<dbReference type="InterPro" id="IPR006977">
    <property type="entry name" value="Yip1_dom"/>
</dbReference>
<protein>
    <recommendedName>
        <fullName evidence="6">Yip1 domain-containing protein</fullName>
    </recommendedName>
</protein>
<evidence type="ECO:0000313" key="7">
    <source>
        <dbReference type="EMBL" id="AIY89594.1"/>
    </source>
</evidence>
<dbReference type="HOGENOM" id="CLU_111437_0_0_2"/>
<dbReference type="eggNOG" id="arCOG02054">
    <property type="taxonomic scope" value="Archaea"/>
</dbReference>
<feature type="domain" description="Yip1" evidence="6">
    <location>
        <begin position="3"/>
        <end position="195"/>
    </location>
</feature>
<organism evidence="7 8">
    <name type="scientific">Geoglobus acetivorans</name>
    <dbReference type="NCBI Taxonomy" id="565033"/>
    <lineage>
        <taxon>Archaea</taxon>
        <taxon>Methanobacteriati</taxon>
        <taxon>Methanobacteriota</taxon>
        <taxon>Archaeoglobi</taxon>
        <taxon>Archaeoglobales</taxon>
        <taxon>Archaeoglobaceae</taxon>
        <taxon>Geoglobus</taxon>
    </lineage>
</organism>
<evidence type="ECO:0000256" key="3">
    <source>
        <dbReference type="ARBA" id="ARBA00022989"/>
    </source>
</evidence>
<dbReference type="KEGG" id="gac:GACE_0541"/>
<sequence length="214" mass="23310">MIKALTNPGRFFEEESVPKIRAALPPIIIISTIGAVSQYLISSYMKPLFSGSELMQNMLAIAPVIGFISAFIVLFILLVVIAGIIHVISSLFGGEGEFGKTIGVTAYGFYPLAIASVIQFAIQYYFLQSASPETLQEFLMAITNKNLIYSGLFVNLATLVWSIAIWSNGIAKIRKIELKKAIISASIPAALYLGYTVYSIMNLQNLTQLGSMPV</sequence>